<dbReference type="PROSITE" id="PS50125">
    <property type="entry name" value="GUANYLATE_CYCLASE_2"/>
    <property type="match status" value="1"/>
</dbReference>
<dbReference type="InterPro" id="IPR001054">
    <property type="entry name" value="A/G_cyclase"/>
</dbReference>
<protein>
    <submittedName>
        <fullName evidence="2">Adenylate/guanylate cyclase domain-containing protein</fullName>
    </submittedName>
</protein>
<dbReference type="SUPFAM" id="SSF55073">
    <property type="entry name" value="Nucleotide cyclase"/>
    <property type="match status" value="1"/>
</dbReference>
<evidence type="ECO:0000259" key="1">
    <source>
        <dbReference type="PROSITE" id="PS50125"/>
    </source>
</evidence>
<reference evidence="2" key="1">
    <citation type="journal article" date="2020" name="mSystems">
        <title>Genome- and Community-Level Interaction Insights into Carbon Utilization and Element Cycling Functions of Hydrothermarchaeota in Hydrothermal Sediment.</title>
        <authorList>
            <person name="Zhou Z."/>
            <person name="Liu Y."/>
            <person name="Xu W."/>
            <person name="Pan J."/>
            <person name="Luo Z.H."/>
            <person name="Li M."/>
        </authorList>
    </citation>
    <scope>NUCLEOTIDE SEQUENCE [LARGE SCALE GENOMIC DNA]</scope>
    <source>
        <strain evidence="2">HyVt-19</strain>
    </source>
</reference>
<accession>A0A7C1AY28</accession>
<dbReference type="GO" id="GO:0006171">
    <property type="term" value="P:cAMP biosynthetic process"/>
    <property type="evidence" value="ECO:0007669"/>
    <property type="project" value="TreeGrafter"/>
</dbReference>
<dbReference type="GO" id="GO:0004016">
    <property type="term" value="F:adenylate cyclase activity"/>
    <property type="evidence" value="ECO:0007669"/>
    <property type="project" value="UniProtKB-ARBA"/>
</dbReference>
<proteinExistence type="predicted"/>
<dbReference type="Gene3D" id="3.30.70.1230">
    <property type="entry name" value="Nucleotide cyclase"/>
    <property type="match status" value="1"/>
</dbReference>
<name>A0A7C1AY28_9BACT</name>
<dbReference type="Proteomes" id="UP000886355">
    <property type="component" value="Unassembled WGS sequence"/>
</dbReference>
<gene>
    <name evidence="2" type="ORF">ENG14_03185</name>
</gene>
<dbReference type="InterPro" id="IPR029787">
    <property type="entry name" value="Nucleotide_cyclase"/>
</dbReference>
<dbReference type="PANTHER" id="PTHR43081:SF19">
    <property type="entry name" value="PH-SENSITIVE ADENYLATE CYCLASE RV1264"/>
    <property type="match status" value="1"/>
</dbReference>
<dbReference type="Pfam" id="PF00211">
    <property type="entry name" value="Guanylate_cyc"/>
    <property type="match status" value="1"/>
</dbReference>
<dbReference type="GO" id="GO:0035556">
    <property type="term" value="P:intracellular signal transduction"/>
    <property type="evidence" value="ECO:0007669"/>
    <property type="project" value="InterPro"/>
</dbReference>
<dbReference type="CDD" id="cd07302">
    <property type="entry name" value="CHD"/>
    <property type="match status" value="1"/>
</dbReference>
<organism evidence="2">
    <name type="scientific">Thermodesulforhabdus norvegica</name>
    <dbReference type="NCBI Taxonomy" id="39841"/>
    <lineage>
        <taxon>Bacteria</taxon>
        <taxon>Pseudomonadati</taxon>
        <taxon>Thermodesulfobacteriota</taxon>
        <taxon>Syntrophobacteria</taxon>
        <taxon>Syntrophobacterales</taxon>
        <taxon>Thermodesulforhabdaceae</taxon>
        <taxon>Thermodesulforhabdus</taxon>
    </lineage>
</organism>
<dbReference type="EMBL" id="DQZW01000148">
    <property type="protein sequence ID" value="HDL89888.1"/>
    <property type="molecule type" value="Genomic_DNA"/>
</dbReference>
<comment type="caution">
    <text evidence="2">The sequence shown here is derived from an EMBL/GenBank/DDBJ whole genome shotgun (WGS) entry which is preliminary data.</text>
</comment>
<feature type="domain" description="Guanylate cyclase" evidence="1">
    <location>
        <begin position="12"/>
        <end position="126"/>
    </location>
</feature>
<dbReference type="AlphaFoldDB" id="A0A7C1AY28"/>
<evidence type="ECO:0000313" key="2">
    <source>
        <dbReference type="EMBL" id="HDL89888.1"/>
    </source>
</evidence>
<sequence>MTEQVLKRKLAAILSADVEGYSRLMSDDEESTIRTLTIYRSAMTTLIQQHRGRVVDAPGDNLLAEFTSAVDAITGAVEIQRELAEKNAELSSERKMHLRIGVNVGDVVEEEDRIYGDGVNIAARIQEAAESGSVFVKRTKW</sequence>
<dbReference type="PANTHER" id="PTHR43081">
    <property type="entry name" value="ADENYLATE CYCLASE, TERMINAL-DIFFERENTIATION SPECIFIC-RELATED"/>
    <property type="match status" value="1"/>
</dbReference>
<dbReference type="InterPro" id="IPR050697">
    <property type="entry name" value="Adenylyl/Guanylyl_Cyclase_3/4"/>
</dbReference>